<evidence type="ECO:0000313" key="2">
    <source>
        <dbReference type="Proteomes" id="UP000192343"/>
    </source>
</evidence>
<dbReference type="SUPFAM" id="SSF53254">
    <property type="entry name" value="Phosphoglycerate mutase-like"/>
    <property type="match status" value="1"/>
</dbReference>
<reference evidence="1 2" key="1">
    <citation type="submission" date="2017-03" db="EMBL/GenBank/DDBJ databases">
        <title>Draft Genome sequence of Marispirochaeta sp. strain JC444.</title>
        <authorList>
            <person name="Shivani Y."/>
            <person name="Subhash Y."/>
            <person name="Sasikala C."/>
            <person name="Ramana C."/>
        </authorList>
    </citation>
    <scope>NUCLEOTIDE SEQUENCE [LARGE SCALE GENOMIC DNA]</scope>
    <source>
        <strain evidence="1 2">JC444</strain>
    </source>
</reference>
<organism evidence="1 2">
    <name type="scientific">Marispirochaeta aestuarii</name>
    <dbReference type="NCBI Taxonomy" id="1963862"/>
    <lineage>
        <taxon>Bacteria</taxon>
        <taxon>Pseudomonadati</taxon>
        <taxon>Spirochaetota</taxon>
        <taxon>Spirochaetia</taxon>
        <taxon>Spirochaetales</taxon>
        <taxon>Spirochaetaceae</taxon>
        <taxon>Marispirochaeta</taxon>
    </lineage>
</organism>
<gene>
    <name evidence="1" type="ORF">B4O97_07340</name>
</gene>
<dbReference type="Gene3D" id="3.40.50.1240">
    <property type="entry name" value="Phosphoglycerate mutase-like"/>
    <property type="match status" value="1"/>
</dbReference>
<dbReference type="SMART" id="SM00855">
    <property type="entry name" value="PGAM"/>
    <property type="match status" value="1"/>
</dbReference>
<dbReference type="PANTHER" id="PTHR47623">
    <property type="entry name" value="OS09G0287300 PROTEIN"/>
    <property type="match status" value="1"/>
</dbReference>
<dbReference type="CDD" id="cd07067">
    <property type="entry name" value="HP_PGM_like"/>
    <property type="match status" value="1"/>
</dbReference>
<protein>
    <recommendedName>
        <fullName evidence="3">Phosphohistidine phosphatase</fullName>
    </recommendedName>
</protein>
<comment type="caution">
    <text evidence="1">The sequence shown here is derived from an EMBL/GenBank/DDBJ whole genome shotgun (WGS) entry which is preliminary data.</text>
</comment>
<accession>A0A1Y1S065</accession>
<evidence type="ECO:0008006" key="3">
    <source>
        <dbReference type="Google" id="ProtNLM"/>
    </source>
</evidence>
<dbReference type="RefSeq" id="WP_083049642.1">
    <property type="nucleotide sequence ID" value="NZ_MWQY01000007.1"/>
</dbReference>
<dbReference type="Proteomes" id="UP000192343">
    <property type="component" value="Unassembled WGS sequence"/>
</dbReference>
<sequence>MLKTLLLLRHGKTHRGGYTRDWDRELKGRGVTQARHIGGYLKKTGLVPDRIITSSAVRARATAEICAQETEYPEPVDARDELYNIDDSSLIEFITGLDNSLDRVLLVGHNPAFEETASLLGGKSTPLGTGDCAVLRFALSSWEELRQRPSPESVEIIRGD</sequence>
<proteinExistence type="predicted"/>
<dbReference type="InterPro" id="IPR013078">
    <property type="entry name" value="His_Pase_superF_clade-1"/>
</dbReference>
<keyword evidence="2" id="KW-1185">Reference proteome</keyword>
<dbReference type="OrthoDB" id="9810154at2"/>
<name>A0A1Y1S065_9SPIO</name>
<dbReference type="AlphaFoldDB" id="A0A1Y1S065"/>
<dbReference type="Pfam" id="PF00300">
    <property type="entry name" value="His_Phos_1"/>
    <property type="match status" value="1"/>
</dbReference>
<evidence type="ECO:0000313" key="1">
    <source>
        <dbReference type="EMBL" id="ORC35876.1"/>
    </source>
</evidence>
<dbReference type="InterPro" id="IPR029033">
    <property type="entry name" value="His_PPase_superfam"/>
</dbReference>
<dbReference type="PANTHER" id="PTHR47623:SF1">
    <property type="entry name" value="OS09G0287300 PROTEIN"/>
    <property type="match status" value="1"/>
</dbReference>
<dbReference type="STRING" id="1963862.B4O97_07340"/>
<dbReference type="EMBL" id="MWQY01000007">
    <property type="protein sequence ID" value="ORC35876.1"/>
    <property type="molecule type" value="Genomic_DNA"/>
</dbReference>